<protein>
    <submittedName>
        <fullName evidence="1">Uncharacterized protein</fullName>
    </submittedName>
</protein>
<dbReference type="InterPro" id="IPR027417">
    <property type="entry name" value="P-loop_NTPase"/>
</dbReference>
<proteinExistence type="predicted"/>
<dbReference type="AlphaFoldDB" id="A0A2V0RHR8"/>
<evidence type="ECO:0000313" key="1">
    <source>
        <dbReference type="EMBL" id="GBH22068.1"/>
    </source>
</evidence>
<sequence length="198" mass="23005">MARILIPGASGAGKTSIKKSLEKQPQLVAYDKTDLDRIGHREVNDQARWFNDLRTLAVMLMRPRIICLGISNNWRQVARLPWDYIIPLVVSPEKVAERGVARDEKEGRTRKSYEEYYTSTHAFNQGVIPYYRETYPAKVPFHLDGDKSVGRIVTRLVGFVTQVQKNNLFKPSFFEWPSISDYEKYLSQWTIDYSKEVK</sequence>
<dbReference type="EMBL" id="BDQA01000591">
    <property type="protein sequence ID" value="GBH22068.1"/>
    <property type="molecule type" value="Genomic_RNA"/>
</dbReference>
<organism evidence="1">
    <name type="scientific">viral metagenome</name>
    <dbReference type="NCBI Taxonomy" id="1070528"/>
    <lineage>
        <taxon>unclassified sequences</taxon>
        <taxon>metagenomes</taxon>
        <taxon>organismal metagenomes</taxon>
    </lineage>
</organism>
<dbReference type="SUPFAM" id="SSF52540">
    <property type="entry name" value="P-loop containing nucleoside triphosphate hydrolases"/>
    <property type="match status" value="1"/>
</dbReference>
<reference evidence="1" key="1">
    <citation type="submission" date="2017-04" db="EMBL/GenBank/DDBJ databases">
        <title>Unveiling RNA virosphere associated with marine microorganisms.</title>
        <authorList>
            <person name="Urayama S."/>
            <person name="Takaki Y."/>
            <person name="Nishi S."/>
            <person name="Yoshida Y."/>
            <person name="Deguchi S."/>
            <person name="Takai K."/>
            <person name="Nunoura T."/>
        </authorList>
    </citation>
    <scope>NUCLEOTIDE SEQUENCE</scope>
</reference>
<comment type="caution">
    <text evidence="1">The sequence shown here is derived from an EMBL/GenBank/DDBJ whole genome shotgun (WGS) entry which is preliminary data.</text>
</comment>
<accession>A0A2V0RHR8</accession>
<name>A0A2V0RHR8_9ZZZZ</name>